<dbReference type="PANTHER" id="PTHR34217:SF1">
    <property type="entry name" value="CARBOXYPEPTIDASE 1"/>
    <property type="match status" value="1"/>
</dbReference>
<comment type="catalytic activity">
    <reaction evidence="1">
        <text>Release of a C-terminal amino acid with broad specificity, except for -Pro.</text>
        <dbReference type="EC" id="3.4.17.19"/>
    </reaction>
</comment>
<dbReference type="PIRSF" id="PIRSF006615">
    <property type="entry name" value="Zn_crbxpep_Taq"/>
    <property type="match status" value="1"/>
</dbReference>
<dbReference type="InterPro" id="IPR001333">
    <property type="entry name" value="Peptidase_M32_Taq"/>
</dbReference>
<proteinExistence type="inferred from homology"/>
<dbReference type="CDD" id="cd06460">
    <property type="entry name" value="M32_Taq"/>
    <property type="match status" value="1"/>
</dbReference>
<evidence type="ECO:0000256" key="3">
    <source>
        <dbReference type="PIRSR" id="PIRSR006615-2"/>
    </source>
</evidence>
<dbReference type="EMBL" id="BAAABL010000033">
    <property type="protein sequence ID" value="GAA0295613.1"/>
    <property type="molecule type" value="Genomic_DNA"/>
</dbReference>
<keyword evidence="1 4" id="KW-0121">Carboxypeptidase</keyword>
<keyword evidence="1" id="KW-0482">Metalloprotease</keyword>
<dbReference type="RefSeq" id="WP_211311564.1">
    <property type="nucleotide sequence ID" value="NZ_BAAABL010000033.1"/>
</dbReference>
<keyword evidence="1" id="KW-0645">Protease</keyword>
<dbReference type="AlphaFoldDB" id="A0AAV3S6R5"/>
<dbReference type="GO" id="GO:0046872">
    <property type="term" value="F:metal ion binding"/>
    <property type="evidence" value="ECO:0007669"/>
    <property type="project" value="UniProtKB-KW"/>
</dbReference>
<keyword evidence="1" id="KW-0378">Hydrolase</keyword>
<evidence type="ECO:0000313" key="5">
    <source>
        <dbReference type="Proteomes" id="UP001500837"/>
    </source>
</evidence>
<dbReference type="EC" id="3.4.17.19" evidence="1"/>
<dbReference type="PANTHER" id="PTHR34217">
    <property type="entry name" value="METAL-DEPENDENT CARBOXYPEPTIDASE"/>
    <property type="match status" value="1"/>
</dbReference>
<dbReference type="Pfam" id="PF02074">
    <property type="entry name" value="Peptidase_M32"/>
    <property type="match status" value="1"/>
</dbReference>
<comment type="function">
    <text evidence="1">Broad specificity carboxypetidase that releases amino acids sequentially from the C-terminus, including neutral, aromatic, polar and basic residues.</text>
</comment>
<evidence type="ECO:0000256" key="2">
    <source>
        <dbReference type="PIRSR" id="PIRSR006615-1"/>
    </source>
</evidence>
<reference evidence="4 5" key="1">
    <citation type="journal article" date="2019" name="Int. J. Syst. Evol. Microbiol.">
        <title>The Global Catalogue of Microorganisms (GCM) 10K type strain sequencing project: providing services to taxonomists for standard genome sequencing and annotation.</title>
        <authorList>
            <consortium name="The Broad Institute Genomics Platform"/>
            <consortium name="The Broad Institute Genome Sequencing Center for Infectious Disease"/>
            <person name="Wu L."/>
            <person name="Ma J."/>
        </authorList>
    </citation>
    <scope>NUCLEOTIDE SEQUENCE [LARGE SCALE GENOMIC DNA]</scope>
    <source>
        <strain evidence="4 5">JCM 16330</strain>
    </source>
</reference>
<comment type="caution">
    <text evidence="4">The sequence shown here is derived from an EMBL/GenBank/DDBJ whole genome shotgun (WGS) entry which is preliminary data.</text>
</comment>
<feature type="binding site" evidence="2">
    <location>
        <position position="267"/>
    </location>
    <ligand>
        <name>Zn(2+)</name>
        <dbReference type="ChEBI" id="CHEBI:29105"/>
        <note>catalytic</note>
    </ligand>
</feature>
<dbReference type="Proteomes" id="UP001500837">
    <property type="component" value="Unassembled WGS sequence"/>
</dbReference>
<feature type="binding site" evidence="2">
    <location>
        <position position="271"/>
    </location>
    <ligand>
        <name>Zn(2+)</name>
        <dbReference type="ChEBI" id="CHEBI:29105"/>
        <note>catalytic</note>
    </ligand>
</feature>
<gene>
    <name evidence="4" type="ORF">GCM10009066_07660</name>
</gene>
<dbReference type="PROSITE" id="PS52034">
    <property type="entry name" value="PEPTIDASE_M32"/>
    <property type="match status" value="1"/>
</dbReference>
<dbReference type="Gene3D" id="1.10.1370.30">
    <property type="match status" value="1"/>
</dbReference>
<dbReference type="GO" id="GO:0006508">
    <property type="term" value="P:proteolysis"/>
    <property type="evidence" value="ECO:0007669"/>
    <property type="project" value="UniProtKB-UniRule"/>
</dbReference>
<organism evidence="4 5">
    <name type="scientific">Halarchaeum salinum</name>
    <dbReference type="NCBI Taxonomy" id="489912"/>
    <lineage>
        <taxon>Archaea</taxon>
        <taxon>Methanobacteriati</taxon>
        <taxon>Methanobacteriota</taxon>
        <taxon>Stenosarchaea group</taxon>
        <taxon>Halobacteria</taxon>
        <taxon>Halobacteriales</taxon>
        <taxon>Halobacteriaceae</taxon>
    </lineage>
</organism>
<dbReference type="PRINTS" id="PR00998">
    <property type="entry name" value="CRBOXYPTASET"/>
</dbReference>
<evidence type="ECO:0000313" key="4">
    <source>
        <dbReference type="EMBL" id="GAA0295613.1"/>
    </source>
</evidence>
<accession>A0AAV3S6R5</accession>
<evidence type="ECO:0000256" key="1">
    <source>
        <dbReference type="PIRNR" id="PIRNR006615"/>
    </source>
</evidence>
<dbReference type="SUPFAM" id="SSF55486">
    <property type="entry name" value="Metalloproteases ('zincins'), catalytic domain"/>
    <property type="match status" value="1"/>
</dbReference>
<protein>
    <recommendedName>
        <fullName evidence="1">Metal-dependent carboxypeptidase</fullName>
        <ecNumber evidence="1">3.4.17.19</ecNumber>
    </recommendedName>
</protein>
<keyword evidence="2" id="KW-0862">Zinc</keyword>
<comment type="similarity">
    <text evidence="1">Belongs to the peptidase M32 family.</text>
</comment>
<name>A0AAV3S6R5_9EURY</name>
<keyword evidence="5" id="KW-1185">Reference proteome</keyword>
<feature type="binding site" evidence="2">
    <location>
        <position position="297"/>
    </location>
    <ligand>
        <name>Zn(2+)</name>
        <dbReference type="ChEBI" id="CHEBI:29105"/>
        <note>catalytic</note>
    </ligand>
</feature>
<dbReference type="GO" id="GO:0004181">
    <property type="term" value="F:metallocarboxypeptidase activity"/>
    <property type="evidence" value="ECO:0007669"/>
    <property type="project" value="UniProtKB-UniRule"/>
</dbReference>
<feature type="active site" description="Proton donor/acceptor" evidence="3">
    <location>
        <position position="268"/>
    </location>
</feature>
<keyword evidence="1 2" id="KW-0479">Metal-binding</keyword>
<sequence>MTDHREDAPEAYTALLDQYERVTALGGVQGTLSWDQQVMMPEGGNPARSKQLSVASGLGHDLLTDDVVAESLDALDGADLTAEQDAVVREIERQYVRAERVPRDLVEEISQTSSEALQAWEEARENDDFETFAPYLESLVDLKREYADHIDSERDPYAVLFEEYEPYLDLETAERVLERLREELVPLIDAIQASDGDLAAPFADGTYDPEAQEAFSRDVLDALGYDWDRGRLDTSTHPFTVGNQFDSRITTRFSEDEPLDSMTSTVHEFGHARYNLGLPREEYGTPLGEARDLTVHESQSRLWENHVGRSEAFWAHFADDLREQFPSLDDTTPRDLYEAANRVYPDNLIRVEADELTYHMHIVLRFEIERALISGDLDVSEVPAVWNDKMEEYLGVRPDTDSEGCLQDIHWSHGNFGYFPTYSLGSVLAAQLYAHAEADIDDLDAAIRAGDFEPLADWLGEHVHRHGCRYTTPELIEEATGEAYTADYFLDHATSKFGALYDL</sequence>
<comment type="cofactor">
    <cofactor evidence="2">
        <name>Zn(2+)</name>
        <dbReference type="ChEBI" id="CHEBI:29105"/>
    </cofactor>
    <text evidence="2">Binds 1 zinc ion per subunit.</text>
</comment>